<dbReference type="RefSeq" id="WP_103231328.1">
    <property type="nucleotide sequence ID" value="NZ_PPEG02000010.1"/>
</dbReference>
<sequence length="146" mass="16650">MKKIAIIITGCFLVSCTVSKSSFKEELTVQNFKDRTLQKCLLKGYENKDLVNRIYDIDKTLYDPVAIALFDDEIDAFLVSKINKMKKDSMESIGKISEAKAGKIVFGNCLYVYKSKELDNFATKHINKYKKVKDLDSLILSKNPSF</sequence>
<dbReference type="Gene3D" id="1.20.120.1620">
    <property type="match status" value="1"/>
</dbReference>
<name>A0A316WJL1_9FLAO</name>
<gene>
    <name evidence="1" type="ORF">C1634_021195</name>
</gene>
<dbReference type="AlphaFoldDB" id="A0A316WJL1"/>
<dbReference type="EMBL" id="PPEG02000010">
    <property type="protein sequence ID" value="PWN58580.1"/>
    <property type="molecule type" value="Genomic_DNA"/>
</dbReference>
<evidence type="ECO:0008006" key="3">
    <source>
        <dbReference type="Google" id="ProtNLM"/>
    </source>
</evidence>
<organism evidence="1 2">
    <name type="scientific">Chryseobacterium viscerum</name>
    <dbReference type="NCBI Taxonomy" id="1037377"/>
    <lineage>
        <taxon>Bacteria</taxon>
        <taxon>Pseudomonadati</taxon>
        <taxon>Bacteroidota</taxon>
        <taxon>Flavobacteriia</taxon>
        <taxon>Flavobacteriales</taxon>
        <taxon>Weeksellaceae</taxon>
        <taxon>Chryseobacterium group</taxon>
        <taxon>Chryseobacterium</taxon>
    </lineage>
</organism>
<dbReference type="InterPro" id="IPR038314">
    <property type="entry name" value="T6SS_sf"/>
</dbReference>
<comment type="caution">
    <text evidence="1">The sequence shown here is derived from an EMBL/GenBank/DDBJ whole genome shotgun (WGS) entry which is preliminary data.</text>
</comment>
<accession>A0A316WJL1</accession>
<evidence type="ECO:0000313" key="2">
    <source>
        <dbReference type="Proteomes" id="UP000236413"/>
    </source>
</evidence>
<proteinExistence type="predicted"/>
<dbReference type="PROSITE" id="PS51257">
    <property type="entry name" value="PROKAR_LIPOPROTEIN"/>
    <property type="match status" value="1"/>
</dbReference>
<dbReference type="Proteomes" id="UP000236413">
    <property type="component" value="Unassembled WGS sequence"/>
</dbReference>
<evidence type="ECO:0000313" key="1">
    <source>
        <dbReference type="EMBL" id="PWN58580.1"/>
    </source>
</evidence>
<protein>
    <recommendedName>
        <fullName evidence="3">Lipoprotein</fullName>
    </recommendedName>
</protein>
<reference evidence="1 2" key="1">
    <citation type="submission" date="2018-04" db="EMBL/GenBank/DDBJ databases">
        <title>Chryseobacterium oncorhynchi 701B-08T from rainbow trout, and Chryseobacterium viscerum 687B-08T from diseased fish.</title>
        <authorList>
            <person name="Jeong J.-J."/>
            <person name="Lee Y.J."/>
            <person name="Pathiraja D."/>
            <person name="Park B."/>
            <person name="Choi I.-G."/>
            <person name="Kim K.D."/>
        </authorList>
    </citation>
    <scope>NUCLEOTIDE SEQUENCE [LARGE SCALE GENOMIC DNA]</scope>
    <source>
        <strain evidence="1 2">687B-08</strain>
    </source>
</reference>